<sequence>MDGNDLRIKLEHERGRFGMDEQDKSKFNLGCTDRGSRGLKGQRLGFLKGEPWLRESEKMLRGRFFMFGVLVSEKGE</sequence>
<name>A0A4D6MXS3_VIGUN</name>
<dbReference type="AlphaFoldDB" id="A0A4D6MXS3"/>
<organism evidence="1 2">
    <name type="scientific">Vigna unguiculata</name>
    <name type="common">Cowpea</name>
    <dbReference type="NCBI Taxonomy" id="3917"/>
    <lineage>
        <taxon>Eukaryota</taxon>
        <taxon>Viridiplantae</taxon>
        <taxon>Streptophyta</taxon>
        <taxon>Embryophyta</taxon>
        <taxon>Tracheophyta</taxon>
        <taxon>Spermatophyta</taxon>
        <taxon>Magnoliopsida</taxon>
        <taxon>eudicotyledons</taxon>
        <taxon>Gunneridae</taxon>
        <taxon>Pentapetalae</taxon>
        <taxon>rosids</taxon>
        <taxon>fabids</taxon>
        <taxon>Fabales</taxon>
        <taxon>Fabaceae</taxon>
        <taxon>Papilionoideae</taxon>
        <taxon>50 kb inversion clade</taxon>
        <taxon>NPAAA clade</taxon>
        <taxon>indigoferoid/millettioid clade</taxon>
        <taxon>Phaseoleae</taxon>
        <taxon>Vigna</taxon>
    </lineage>
</organism>
<evidence type="ECO:0000313" key="1">
    <source>
        <dbReference type="EMBL" id="QCE06320.1"/>
    </source>
</evidence>
<gene>
    <name evidence="1" type="ORF">DEO72_LG9g1331</name>
</gene>
<evidence type="ECO:0000313" key="2">
    <source>
        <dbReference type="Proteomes" id="UP000501690"/>
    </source>
</evidence>
<dbReference type="Proteomes" id="UP000501690">
    <property type="component" value="Linkage Group LG9"/>
</dbReference>
<dbReference type="EMBL" id="CP039353">
    <property type="protein sequence ID" value="QCE06320.1"/>
    <property type="molecule type" value="Genomic_DNA"/>
</dbReference>
<protein>
    <submittedName>
        <fullName evidence="1">Uncharacterized protein</fullName>
    </submittedName>
</protein>
<accession>A0A4D6MXS3</accession>
<reference evidence="1 2" key="1">
    <citation type="submission" date="2019-04" db="EMBL/GenBank/DDBJ databases">
        <title>An improved genome assembly and genetic linkage map for asparagus bean, Vigna unguiculata ssp. sesquipedialis.</title>
        <authorList>
            <person name="Xia Q."/>
            <person name="Zhang R."/>
            <person name="Dong Y."/>
        </authorList>
    </citation>
    <scope>NUCLEOTIDE SEQUENCE [LARGE SCALE GENOMIC DNA]</scope>
    <source>
        <tissue evidence="1">Leaf</tissue>
    </source>
</reference>
<keyword evidence="2" id="KW-1185">Reference proteome</keyword>
<proteinExistence type="predicted"/>